<evidence type="ECO:0000313" key="1">
    <source>
        <dbReference type="EMBL" id="KHJ87569.1"/>
    </source>
</evidence>
<dbReference type="Proteomes" id="UP000053660">
    <property type="component" value="Unassembled WGS sequence"/>
</dbReference>
<sequence length="63" mass="7617">MLEVEIESRRRNDFWLNKGLGKVDHCQRTVPVRRRKMCQFLCSTLKLCSWRTTTTHIRLVKKL</sequence>
<keyword evidence="2" id="KW-1185">Reference proteome</keyword>
<accession>A0A0B1SRK3</accession>
<reference evidence="1 2" key="1">
    <citation type="submission" date="2014-03" db="EMBL/GenBank/DDBJ databases">
        <title>Draft genome of the hookworm Oesophagostomum dentatum.</title>
        <authorList>
            <person name="Mitreva M."/>
        </authorList>
    </citation>
    <scope>NUCLEOTIDE SEQUENCE [LARGE SCALE GENOMIC DNA]</scope>
    <source>
        <strain evidence="1 2">OD-Hann</strain>
    </source>
</reference>
<organism evidence="1 2">
    <name type="scientific">Oesophagostomum dentatum</name>
    <name type="common">Nodular worm</name>
    <dbReference type="NCBI Taxonomy" id="61180"/>
    <lineage>
        <taxon>Eukaryota</taxon>
        <taxon>Metazoa</taxon>
        <taxon>Ecdysozoa</taxon>
        <taxon>Nematoda</taxon>
        <taxon>Chromadorea</taxon>
        <taxon>Rhabditida</taxon>
        <taxon>Rhabditina</taxon>
        <taxon>Rhabditomorpha</taxon>
        <taxon>Strongyloidea</taxon>
        <taxon>Strongylidae</taxon>
        <taxon>Oesophagostomum</taxon>
    </lineage>
</organism>
<proteinExistence type="predicted"/>
<evidence type="ECO:0000313" key="2">
    <source>
        <dbReference type="Proteomes" id="UP000053660"/>
    </source>
</evidence>
<dbReference type="EMBL" id="KN557463">
    <property type="protein sequence ID" value="KHJ87569.1"/>
    <property type="molecule type" value="Genomic_DNA"/>
</dbReference>
<dbReference type="AlphaFoldDB" id="A0A0B1SRK3"/>
<protein>
    <submittedName>
        <fullName evidence="1">Uncharacterized protein</fullName>
    </submittedName>
</protein>
<name>A0A0B1SRK3_OESDE</name>
<gene>
    <name evidence="1" type="ORF">OESDEN_12656</name>
</gene>